<keyword evidence="2" id="KW-1185">Reference proteome</keyword>
<dbReference type="Proteomes" id="UP001161247">
    <property type="component" value="Chromosome 8"/>
</dbReference>
<gene>
    <name evidence="1" type="ORF">OLC1_LOCUS22426</name>
</gene>
<dbReference type="AlphaFoldDB" id="A0AAV1E8M2"/>
<proteinExistence type="predicted"/>
<name>A0AAV1E8M2_OLDCO</name>
<dbReference type="EMBL" id="OX459125">
    <property type="protein sequence ID" value="CAI9116034.1"/>
    <property type="molecule type" value="Genomic_DNA"/>
</dbReference>
<accession>A0AAV1E8M2</accession>
<protein>
    <submittedName>
        <fullName evidence="1">OLC1v1017078C1</fullName>
    </submittedName>
</protein>
<evidence type="ECO:0000313" key="1">
    <source>
        <dbReference type="EMBL" id="CAI9116034.1"/>
    </source>
</evidence>
<sequence>MEEVCFRYMAIGLELKPLWVRSALSGVHLLTNVLEYQLLTLPIMLWKEIPGWLKLKSFVSSQFSLCLFPISSFLSDHIPGMEGEGVRQQLAEINRKMKHFRAMVPVVVFSSVELMWLIQGFGNIERVMIITLLNYRADVKSPNKYQEKLD</sequence>
<evidence type="ECO:0000313" key="2">
    <source>
        <dbReference type="Proteomes" id="UP001161247"/>
    </source>
</evidence>
<reference evidence="1" key="1">
    <citation type="submission" date="2023-03" db="EMBL/GenBank/DDBJ databases">
        <authorList>
            <person name="Julca I."/>
        </authorList>
    </citation>
    <scope>NUCLEOTIDE SEQUENCE</scope>
</reference>
<organism evidence="1 2">
    <name type="scientific">Oldenlandia corymbosa var. corymbosa</name>
    <dbReference type="NCBI Taxonomy" id="529605"/>
    <lineage>
        <taxon>Eukaryota</taxon>
        <taxon>Viridiplantae</taxon>
        <taxon>Streptophyta</taxon>
        <taxon>Embryophyta</taxon>
        <taxon>Tracheophyta</taxon>
        <taxon>Spermatophyta</taxon>
        <taxon>Magnoliopsida</taxon>
        <taxon>eudicotyledons</taxon>
        <taxon>Gunneridae</taxon>
        <taxon>Pentapetalae</taxon>
        <taxon>asterids</taxon>
        <taxon>lamiids</taxon>
        <taxon>Gentianales</taxon>
        <taxon>Rubiaceae</taxon>
        <taxon>Rubioideae</taxon>
        <taxon>Spermacoceae</taxon>
        <taxon>Hedyotis-Oldenlandia complex</taxon>
        <taxon>Oldenlandia</taxon>
    </lineage>
</organism>